<feature type="transmembrane region" description="Helical" evidence="2">
    <location>
        <begin position="293"/>
        <end position="311"/>
    </location>
</feature>
<evidence type="ECO:0000313" key="3">
    <source>
        <dbReference type="EMBL" id="KNC85872.1"/>
    </source>
</evidence>
<name>A0A0L0GA08_9EUKA</name>
<feature type="transmembrane region" description="Helical" evidence="2">
    <location>
        <begin position="16"/>
        <end position="40"/>
    </location>
</feature>
<evidence type="ECO:0000256" key="2">
    <source>
        <dbReference type="SAM" id="Phobius"/>
    </source>
</evidence>
<keyword evidence="4" id="KW-1185">Reference proteome</keyword>
<dbReference type="Gene3D" id="1.20.1250.20">
    <property type="entry name" value="MFS general substrate transporter like domains"/>
    <property type="match status" value="1"/>
</dbReference>
<feature type="region of interest" description="Disordered" evidence="1">
    <location>
        <begin position="90"/>
        <end position="110"/>
    </location>
</feature>
<dbReference type="EMBL" id="KQ241680">
    <property type="protein sequence ID" value="KNC85872.1"/>
    <property type="molecule type" value="Genomic_DNA"/>
</dbReference>
<keyword evidence="2" id="KW-0472">Membrane</keyword>
<protein>
    <recommendedName>
        <fullName evidence="5">Major facilitator superfamily (MFS) profile domain-containing protein</fullName>
    </recommendedName>
</protein>
<dbReference type="InterPro" id="IPR011701">
    <property type="entry name" value="MFS"/>
</dbReference>
<sequence length="359" mass="38707">VASVTHKEESKRLEKVVSILTSTIPFAYTFAPVTSAWIYTNTSHRTLWILSVAVLVAGALHVAFIVPAAPPTRQMTAIRRHSVHDADNLVTGEGHSADHSPLLTAKSTSRKPSFRTRLQAINPLAALPLVMSNVVAANYLLTLFIETLVQGALFQTMVLYDTQYLGLNEVQNGECMLVWGTFLAISSVLTVRVQTLLGPLGAIVAACSGMTYVSLIMGSLVIPSAPYWASLGFFFGGQIHATCTNGVAAQFSSEYQGRVQGVANGVKFLGEGLGPPIAGYMMNKFRTIGHAGWAYNVLGFLSIGWTLWLIWTRAILPKTELTAVCVLDDSSEEDALETYTPEQGRSGGLVKTETTPLLT</sequence>
<dbReference type="GO" id="GO:0022857">
    <property type="term" value="F:transmembrane transporter activity"/>
    <property type="evidence" value="ECO:0007669"/>
    <property type="project" value="InterPro"/>
</dbReference>
<evidence type="ECO:0000313" key="4">
    <source>
        <dbReference type="Proteomes" id="UP000054560"/>
    </source>
</evidence>
<organism evidence="3 4">
    <name type="scientific">Sphaeroforma arctica JP610</name>
    <dbReference type="NCBI Taxonomy" id="667725"/>
    <lineage>
        <taxon>Eukaryota</taxon>
        <taxon>Ichthyosporea</taxon>
        <taxon>Ichthyophonida</taxon>
        <taxon>Sphaeroforma</taxon>
    </lineage>
</organism>
<feature type="transmembrane region" description="Helical" evidence="2">
    <location>
        <begin position="46"/>
        <end position="69"/>
    </location>
</feature>
<reference evidence="3 4" key="1">
    <citation type="submission" date="2011-02" db="EMBL/GenBank/DDBJ databases">
        <title>The Genome Sequence of Sphaeroforma arctica JP610.</title>
        <authorList>
            <consortium name="The Broad Institute Genome Sequencing Platform"/>
            <person name="Russ C."/>
            <person name="Cuomo C."/>
            <person name="Young S.K."/>
            <person name="Zeng Q."/>
            <person name="Gargeya S."/>
            <person name="Alvarado L."/>
            <person name="Berlin A."/>
            <person name="Chapman S.B."/>
            <person name="Chen Z."/>
            <person name="Freedman E."/>
            <person name="Gellesch M."/>
            <person name="Goldberg J."/>
            <person name="Griggs A."/>
            <person name="Gujja S."/>
            <person name="Heilman E."/>
            <person name="Heiman D."/>
            <person name="Howarth C."/>
            <person name="Mehta T."/>
            <person name="Neiman D."/>
            <person name="Pearson M."/>
            <person name="Roberts A."/>
            <person name="Saif S."/>
            <person name="Shea T."/>
            <person name="Shenoy N."/>
            <person name="Sisk P."/>
            <person name="Stolte C."/>
            <person name="Sykes S."/>
            <person name="White J."/>
            <person name="Yandava C."/>
            <person name="Burger G."/>
            <person name="Gray M.W."/>
            <person name="Holland P.W.H."/>
            <person name="King N."/>
            <person name="Lang F.B.F."/>
            <person name="Roger A.J."/>
            <person name="Ruiz-Trillo I."/>
            <person name="Haas B."/>
            <person name="Nusbaum C."/>
            <person name="Birren B."/>
        </authorList>
    </citation>
    <scope>NUCLEOTIDE SEQUENCE [LARGE SCALE GENOMIC DNA]</scope>
    <source>
        <strain evidence="3 4">JP610</strain>
    </source>
</reference>
<feature type="region of interest" description="Disordered" evidence="1">
    <location>
        <begin position="336"/>
        <end position="359"/>
    </location>
</feature>
<dbReference type="Pfam" id="PF07690">
    <property type="entry name" value="MFS_1"/>
    <property type="match status" value="1"/>
</dbReference>
<dbReference type="AlphaFoldDB" id="A0A0L0GA08"/>
<feature type="transmembrane region" description="Helical" evidence="2">
    <location>
        <begin position="200"/>
        <end position="222"/>
    </location>
</feature>
<keyword evidence="2" id="KW-1133">Transmembrane helix</keyword>
<accession>A0A0L0GA08</accession>
<dbReference type="RefSeq" id="XP_014159774.1">
    <property type="nucleotide sequence ID" value="XM_014304299.1"/>
</dbReference>
<dbReference type="Proteomes" id="UP000054560">
    <property type="component" value="Unassembled WGS sequence"/>
</dbReference>
<evidence type="ECO:0000256" key="1">
    <source>
        <dbReference type="SAM" id="MobiDB-lite"/>
    </source>
</evidence>
<feature type="non-terminal residue" evidence="3">
    <location>
        <position position="1"/>
    </location>
</feature>
<keyword evidence="2" id="KW-0812">Transmembrane</keyword>
<feature type="transmembrane region" description="Helical" evidence="2">
    <location>
        <begin position="120"/>
        <end position="141"/>
    </location>
</feature>
<dbReference type="GeneID" id="25902485"/>
<dbReference type="InterPro" id="IPR036259">
    <property type="entry name" value="MFS_trans_sf"/>
</dbReference>
<feature type="transmembrane region" description="Helical" evidence="2">
    <location>
        <begin position="176"/>
        <end position="193"/>
    </location>
</feature>
<gene>
    <name evidence="3" type="ORF">SARC_01981</name>
</gene>
<dbReference type="SUPFAM" id="SSF103473">
    <property type="entry name" value="MFS general substrate transporter"/>
    <property type="match status" value="1"/>
</dbReference>
<evidence type="ECO:0008006" key="5">
    <source>
        <dbReference type="Google" id="ProtNLM"/>
    </source>
</evidence>
<proteinExistence type="predicted"/>